<reference evidence="2" key="1">
    <citation type="submission" date="2020-03" db="EMBL/GenBank/DDBJ databases">
        <authorList>
            <person name="Weist P."/>
        </authorList>
    </citation>
    <scope>NUCLEOTIDE SEQUENCE</scope>
</reference>
<sequence length="270" mass="29638">MQTTCGAGQITQNASRFSSSSSSSSSSPYAPASVIRESLRVGTPPPPPLAPLSVTFHTCQGCRDPCLRTGVPCLDFGSPRKGGRSGRRGKGLGVVVRIKGLPGWLRSDVGVTPLAIGRAHLGVDGTCTAPTSPPPHTPQRPPSLAAAGAPLLSLSQYCRRQRWKGKWSKSGRYMPGRATLNRERAPPSDASSSGFKMRYSPRATLKWSWFFTVDLGSRNGGLGEEEEEERRRERRERRREKRGRREEEKSESVVFKARFHWRWPGSAHAS</sequence>
<feature type="region of interest" description="Disordered" evidence="1">
    <location>
        <begin position="168"/>
        <end position="196"/>
    </location>
</feature>
<feature type="non-terminal residue" evidence="2">
    <location>
        <position position="270"/>
    </location>
</feature>
<feature type="region of interest" description="Disordered" evidence="1">
    <location>
        <begin position="1"/>
        <end position="32"/>
    </location>
</feature>
<evidence type="ECO:0000256" key="1">
    <source>
        <dbReference type="SAM" id="MobiDB-lite"/>
    </source>
</evidence>
<name>A0A9N7TK87_PLEPL</name>
<accession>A0A9N7TK87</accession>
<dbReference type="Proteomes" id="UP001153269">
    <property type="component" value="Unassembled WGS sequence"/>
</dbReference>
<evidence type="ECO:0000313" key="3">
    <source>
        <dbReference type="Proteomes" id="UP001153269"/>
    </source>
</evidence>
<dbReference type="AlphaFoldDB" id="A0A9N7TK87"/>
<keyword evidence="3" id="KW-1185">Reference proteome</keyword>
<organism evidence="2 3">
    <name type="scientific">Pleuronectes platessa</name>
    <name type="common">European plaice</name>
    <dbReference type="NCBI Taxonomy" id="8262"/>
    <lineage>
        <taxon>Eukaryota</taxon>
        <taxon>Metazoa</taxon>
        <taxon>Chordata</taxon>
        <taxon>Craniata</taxon>
        <taxon>Vertebrata</taxon>
        <taxon>Euteleostomi</taxon>
        <taxon>Actinopterygii</taxon>
        <taxon>Neopterygii</taxon>
        <taxon>Teleostei</taxon>
        <taxon>Neoteleostei</taxon>
        <taxon>Acanthomorphata</taxon>
        <taxon>Carangaria</taxon>
        <taxon>Pleuronectiformes</taxon>
        <taxon>Pleuronectoidei</taxon>
        <taxon>Pleuronectidae</taxon>
        <taxon>Pleuronectes</taxon>
    </lineage>
</organism>
<feature type="region of interest" description="Disordered" evidence="1">
    <location>
        <begin position="220"/>
        <end position="252"/>
    </location>
</feature>
<comment type="caution">
    <text evidence="2">The sequence shown here is derived from an EMBL/GenBank/DDBJ whole genome shotgun (WGS) entry which is preliminary data.</text>
</comment>
<protein>
    <submittedName>
        <fullName evidence="2">Uncharacterized protein</fullName>
    </submittedName>
</protein>
<dbReference type="EMBL" id="CADEAL010000084">
    <property type="protein sequence ID" value="CAB1414041.1"/>
    <property type="molecule type" value="Genomic_DNA"/>
</dbReference>
<feature type="compositionally biased region" description="Low complexity" evidence="1">
    <location>
        <begin position="18"/>
        <end position="27"/>
    </location>
</feature>
<feature type="compositionally biased region" description="Basic residues" evidence="1">
    <location>
        <begin position="232"/>
        <end position="242"/>
    </location>
</feature>
<gene>
    <name evidence="2" type="ORF">PLEPLA_LOCUS1744</name>
</gene>
<evidence type="ECO:0000313" key="2">
    <source>
        <dbReference type="EMBL" id="CAB1414041.1"/>
    </source>
</evidence>
<proteinExistence type="predicted"/>
<feature type="compositionally biased region" description="Polar residues" evidence="1">
    <location>
        <begin position="1"/>
        <end position="17"/>
    </location>
</feature>